<dbReference type="HOGENOM" id="CLU_1286958_0_0_9"/>
<keyword evidence="1" id="KW-1133">Transmembrane helix</keyword>
<dbReference type="RefSeq" id="WP_044037037.1">
    <property type="nucleotide sequence ID" value="NZ_HG917868.1"/>
</dbReference>
<name>W6RV01_9CLOT</name>
<protein>
    <submittedName>
        <fullName evidence="2">Putative membrane protein</fullName>
    </submittedName>
</protein>
<reference evidence="2 3" key="1">
    <citation type="submission" date="2013-11" db="EMBL/GenBank/DDBJ databases">
        <title>Complete genome sequence of Clostridum sp. M2/40.</title>
        <authorList>
            <person name="Wibberg D."/>
            <person name="Puehler A."/>
            <person name="Schlueter A."/>
        </authorList>
    </citation>
    <scope>NUCLEOTIDE SEQUENCE [LARGE SCALE GENOMIC DNA]</scope>
    <source>
        <strain evidence="3">M2/40</strain>
    </source>
</reference>
<dbReference type="Proteomes" id="UP000019426">
    <property type="component" value="Chromosome M2/40_rep1"/>
</dbReference>
<evidence type="ECO:0000256" key="1">
    <source>
        <dbReference type="SAM" id="Phobius"/>
    </source>
</evidence>
<feature type="transmembrane region" description="Helical" evidence="1">
    <location>
        <begin position="118"/>
        <end position="139"/>
    </location>
</feature>
<keyword evidence="3" id="KW-1185">Reference proteome</keyword>
<proteinExistence type="predicted"/>
<organism evidence="2 3">
    <name type="scientific">Clostridium bornimense</name>
    <dbReference type="NCBI Taxonomy" id="1216932"/>
    <lineage>
        <taxon>Bacteria</taxon>
        <taxon>Bacillati</taxon>
        <taxon>Bacillota</taxon>
        <taxon>Clostridia</taxon>
        <taxon>Eubacteriales</taxon>
        <taxon>Clostridiaceae</taxon>
        <taxon>Clostridium</taxon>
    </lineage>
</organism>
<accession>W6RV01</accession>
<feature type="transmembrane region" description="Helical" evidence="1">
    <location>
        <begin position="96"/>
        <end position="112"/>
    </location>
</feature>
<keyword evidence="1" id="KW-0812">Transmembrane</keyword>
<dbReference type="PATRIC" id="fig|1216932.3.peg.982"/>
<evidence type="ECO:0000313" key="2">
    <source>
        <dbReference type="EMBL" id="CDM68158.1"/>
    </source>
</evidence>
<sequence length="214" mass="24535">MNKELFTRKNLPIIEINDTKFKIRGVKKMSVFEIKDIQCMYISNTSKLIIYYKGNIFEYFIGDIKDKYKPALDEFIDSVNNRPGNNHLIFSNPTPAILNFAPIIAVIPLLIFNNMSPIIPTLFALGVFVAFLVYSTYFLKTLFLFDLTKGEVTLSNSFSKKHATTTLDFKIEIISTSPLNFKLVIGKRKFKLKSNAIGPKHYVNKMSKFITNHS</sequence>
<gene>
    <name evidence="2" type="ORF">CM240_0994</name>
</gene>
<evidence type="ECO:0000313" key="3">
    <source>
        <dbReference type="Proteomes" id="UP000019426"/>
    </source>
</evidence>
<keyword evidence="1" id="KW-0472">Membrane</keyword>
<dbReference type="AlphaFoldDB" id="W6RV01"/>
<dbReference type="EMBL" id="HG917868">
    <property type="protein sequence ID" value="CDM68158.1"/>
    <property type="molecule type" value="Genomic_DNA"/>
</dbReference>
<dbReference type="KEGG" id="clt:CM240_0994"/>